<evidence type="ECO:0008006" key="4">
    <source>
        <dbReference type="Google" id="ProtNLM"/>
    </source>
</evidence>
<evidence type="ECO:0000256" key="1">
    <source>
        <dbReference type="SAM" id="Phobius"/>
    </source>
</evidence>
<evidence type="ECO:0000313" key="3">
    <source>
        <dbReference type="Proteomes" id="UP000185891"/>
    </source>
</evidence>
<keyword evidence="1" id="KW-0472">Membrane</keyword>
<comment type="caution">
    <text evidence="2">The sequence shown here is derived from an EMBL/GenBank/DDBJ whole genome shotgun (WGS) entry which is preliminary data.</text>
</comment>
<protein>
    <recommendedName>
        <fullName evidence="4">Cation/H+ exchanger domain-containing protein</fullName>
    </recommendedName>
</protein>
<feature type="transmembrane region" description="Helical" evidence="1">
    <location>
        <begin position="12"/>
        <end position="32"/>
    </location>
</feature>
<keyword evidence="1" id="KW-1133">Transmembrane helix</keyword>
<reference evidence="2 3" key="1">
    <citation type="journal article" date="2016" name="Nat. Commun.">
        <title>Thousands of microbial genomes shed light on interconnected biogeochemical processes in an aquifer system.</title>
        <authorList>
            <person name="Anantharaman K."/>
            <person name="Brown C.T."/>
            <person name="Hug L.A."/>
            <person name="Sharon I."/>
            <person name="Castelle C.J."/>
            <person name="Probst A.J."/>
            <person name="Thomas B.C."/>
            <person name="Singh A."/>
            <person name="Wilkins M.J."/>
            <person name="Karaoz U."/>
            <person name="Brodie E.L."/>
            <person name="Williams K.H."/>
            <person name="Hubbard S.S."/>
            <person name="Banfield J.F."/>
        </authorList>
    </citation>
    <scope>NUCLEOTIDE SEQUENCE [LARGE SCALE GENOMIC DNA]</scope>
</reference>
<name>A0A1F5EL78_9BACT</name>
<evidence type="ECO:0000313" key="2">
    <source>
        <dbReference type="EMBL" id="OGD67974.1"/>
    </source>
</evidence>
<keyword evidence="1" id="KW-0812">Transmembrane</keyword>
<proteinExistence type="predicted"/>
<feature type="transmembrane region" description="Helical" evidence="1">
    <location>
        <begin position="44"/>
        <end position="63"/>
    </location>
</feature>
<organism evidence="2 3">
    <name type="scientific">Candidatus Campbellbacteria bacterium RIFCSPHIGHO2_12_FULL_35_10</name>
    <dbReference type="NCBI Taxonomy" id="1797578"/>
    <lineage>
        <taxon>Bacteria</taxon>
        <taxon>Candidatus Campbelliibacteriota</taxon>
    </lineage>
</organism>
<dbReference type="AlphaFoldDB" id="A0A1F5EL78"/>
<dbReference type="EMBL" id="MFAA01000046">
    <property type="protein sequence ID" value="OGD67974.1"/>
    <property type="molecule type" value="Genomic_DNA"/>
</dbReference>
<gene>
    <name evidence="2" type="ORF">A3E89_01005</name>
</gene>
<dbReference type="Proteomes" id="UP000185891">
    <property type="component" value="Unassembled WGS sequence"/>
</dbReference>
<sequence>MDNKNKWEKIEVIFELLVFGIAIGILEDIVAIKLATNEPITWDVVGVVVLVAIPFAILGEVIFDRIDFATMFEKFFSKKNKQDKAPLS</sequence>
<accession>A0A1F5EL78</accession>